<keyword evidence="7 17" id="KW-0132">Cell division</keyword>
<dbReference type="NCBIfam" id="TIGR00179">
    <property type="entry name" value="murB"/>
    <property type="match status" value="1"/>
</dbReference>
<evidence type="ECO:0000256" key="4">
    <source>
        <dbReference type="ARBA" id="ARBA00004752"/>
    </source>
</evidence>
<dbReference type="PANTHER" id="PTHR21071:SF4">
    <property type="entry name" value="UDP-N-ACETYLENOLPYRUVOYLGLUCOSAMINE REDUCTASE"/>
    <property type="match status" value="1"/>
</dbReference>
<keyword evidence="9 17" id="KW-0274">FAD</keyword>
<evidence type="ECO:0000256" key="7">
    <source>
        <dbReference type="ARBA" id="ARBA00022618"/>
    </source>
</evidence>
<keyword evidence="11 17" id="KW-0133">Cell shape</keyword>
<dbReference type="Gene3D" id="3.30.465.10">
    <property type="match status" value="1"/>
</dbReference>
<comment type="similarity">
    <text evidence="5 17">Belongs to the MurB family.</text>
</comment>
<dbReference type="InterPro" id="IPR016169">
    <property type="entry name" value="FAD-bd_PCMH_sub2"/>
</dbReference>
<evidence type="ECO:0000313" key="20">
    <source>
        <dbReference type="Proteomes" id="UP000700908"/>
    </source>
</evidence>
<reference evidence="19 20" key="1">
    <citation type="submission" date="2021-08" db="EMBL/GenBank/DDBJ databases">
        <title>Collinsella faecalis sp. nov. isolated from swine faeces.</title>
        <authorList>
            <person name="Oh B.S."/>
            <person name="Lee J.H."/>
        </authorList>
    </citation>
    <scope>NUCLEOTIDE SEQUENCE [LARGE SCALE GENOMIC DNA]</scope>
    <source>
        <strain evidence="19 20">AGMB00827</strain>
    </source>
</reference>
<keyword evidence="13 17" id="KW-0560">Oxidoreductase</keyword>
<dbReference type="PANTHER" id="PTHR21071">
    <property type="entry name" value="UDP-N-ACETYLENOLPYRUVOYLGLUCOSAMINE REDUCTASE"/>
    <property type="match status" value="1"/>
</dbReference>
<evidence type="ECO:0000256" key="10">
    <source>
        <dbReference type="ARBA" id="ARBA00022857"/>
    </source>
</evidence>
<keyword evidence="15 17" id="KW-0961">Cell wall biogenesis/degradation</keyword>
<evidence type="ECO:0000256" key="17">
    <source>
        <dbReference type="HAMAP-Rule" id="MF_00037"/>
    </source>
</evidence>
<evidence type="ECO:0000256" key="11">
    <source>
        <dbReference type="ARBA" id="ARBA00022960"/>
    </source>
</evidence>
<keyword evidence="12 17" id="KW-0573">Peptidoglycan synthesis</keyword>
<evidence type="ECO:0000313" key="19">
    <source>
        <dbReference type="EMBL" id="MBY4797910.1"/>
    </source>
</evidence>
<evidence type="ECO:0000256" key="13">
    <source>
        <dbReference type="ARBA" id="ARBA00023002"/>
    </source>
</evidence>
<comment type="catalytic activity">
    <reaction evidence="16 17">
        <text>UDP-N-acetyl-alpha-D-muramate + NADP(+) = UDP-N-acetyl-3-O-(1-carboxyvinyl)-alpha-D-glucosamine + NADPH + H(+)</text>
        <dbReference type="Rhea" id="RHEA:12248"/>
        <dbReference type="ChEBI" id="CHEBI:15378"/>
        <dbReference type="ChEBI" id="CHEBI:57783"/>
        <dbReference type="ChEBI" id="CHEBI:58349"/>
        <dbReference type="ChEBI" id="CHEBI:68483"/>
        <dbReference type="ChEBI" id="CHEBI:70757"/>
        <dbReference type="EC" id="1.3.1.98"/>
    </reaction>
</comment>
<sequence>MAFFNATYRLSEQIDTDVIEGERLARHTSLRIGGTADLFITCHSYHALRRTIEVLSREEVPWVVLGKGSNILVADDGYRGAVVTLGAGFARFTVAEDGCTITAGAGAMLPRLVNEALTRSLTGLEFAVGIPGTVGGAVSMNAGSREEWVGARIRDVVTYKPCEGIVHRSHDELVWGYRFCSLPHDEILLEATFELEHAPKQDVRERMERHLSRRRRTQPVGSASCGSVFKNPEGHAAGAMIEACGLKGCVSGGAEISPIHANFIVNKGSARAADVLDLIKRMLGEVKAAYDIELKPEIKFLGF</sequence>
<evidence type="ECO:0000256" key="8">
    <source>
        <dbReference type="ARBA" id="ARBA00022630"/>
    </source>
</evidence>
<dbReference type="InterPro" id="IPR003170">
    <property type="entry name" value="MurB"/>
</dbReference>
<dbReference type="EC" id="1.3.1.98" evidence="17"/>
<dbReference type="GO" id="GO:0008762">
    <property type="term" value="F:UDP-N-acetylmuramate dehydrogenase activity"/>
    <property type="evidence" value="ECO:0007669"/>
    <property type="project" value="UniProtKB-EC"/>
</dbReference>
<feature type="domain" description="FAD-binding PCMH-type" evidence="18">
    <location>
        <begin position="32"/>
        <end position="198"/>
    </location>
</feature>
<dbReference type="Pfam" id="PF02873">
    <property type="entry name" value="MurB_C"/>
    <property type="match status" value="1"/>
</dbReference>
<evidence type="ECO:0000256" key="6">
    <source>
        <dbReference type="ARBA" id="ARBA00022490"/>
    </source>
</evidence>
<comment type="pathway">
    <text evidence="4 17">Cell wall biogenesis; peptidoglycan biosynthesis.</text>
</comment>
<evidence type="ECO:0000256" key="9">
    <source>
        <dbReference type="ARBA" id="ARBA00022827"/>
    </source>
</evidence>
<dbReference type="InterPro" id="IPR016166">
    <property type="entry name" value="FAD-bd_PCMH"/>
</dbReference>
<proteinExistence type="inferred from homology"/>
<comment type="caution">
    <text evidence="19">The sequence shown here is derived from an EMBL/GenBank/DDBJ whole genome shotgun (WGS) entry which is preliminary data.</text>
</comment>
<dbReference type="RefSeq" id="WP_222199635.1">
    <property type="nucleotide sequence ID" value="NZ_JAIMFO010000007.1"/>
</dbReference>
<keyword evidence="14 17" id="KW-0131">Cell cycle</keyword>
<dbReference type="InterPro" id="IPR006094">
    <property type="entry name" value="Oxid_FAD_bind_N"/>
</dbReference>
<keyword evidence="20" id="KW-1185">Reference proteome</keyword>
<evidence type="ECO:0000256" key="14">
    <source>
        <dbReference type="ARBA" id="ARBA00023306"/>
    </source>
</evidence>
<keyword evidence="8 17" id="KW-0285">Flavoprotein</keyword>
<accession>A0ABS7MKL4</accession>
<dbReference type="HAMAP" id="MF_00037">
    <property type="entry name" value="MurB"/>
    <property type="match status" value="1"/>
</dbReference>
<dbReference type="InterPro" id="IPR036318">
    <property type="entry name" value="FAD-bd_PCMH-like_sf"/>
</dbReference>
<organism evidence="19 20">
    <name type="scientific">Collinsella ureilytica</name>
    <dbReference type="NCBI Taxonomy" id="2869515"/>
    <lineage>
        <taxon>Bacteria</taxon>
        <taxon>Bacillati</taxon>
        <taxon>Actinomycetota</taxon>
        <taxon>Coriobacteriia</taxon>
        <taxon>Coriobacteriales</taxon>
        <taxon>Coriobacteriaceae</taxon>
        <taxon>Collinsella</taxon>
    </lineage>
</organism>
<dbReference type="InterPro" id="IPR036635">
    <property type="entry name" value="MurB_C_sf"/>
</dbReference>
<comment type="function">
    <text evidence="2 17">Cell wall formation.</text>
</comment>
<dbReference type="Gene3D" id="3.30.43.10">
    <property type="entry name" value="Uridine Diphospho-n-acetylenolpyruvylglucosamine Reductase, domain 2"/>
    <property type="match status" value="1"/>
</dbReference>
<evidence type="ECO:0000259" key="18">
    <source>
        <dbReference type="PROSITE" id="PS51387"/>
    </source>
</evidence>
<dbReference type="Pfam" id="PF01565">
    <property type="entry name" value="FAD_binding_4"/>
    <property type="match status" value="1"/>
</dbReference>
<dbReference type="PROSITE" id="PS51387">
    <property type="entry name" value="FAD_PCMH"/>
    <property type="match status" value="1"/>
</dbReference>
<dbReference type="NCBIfam" id="NF010480">
    <property type="entry name" value="PRK13905.1"/>
    <property type="match status" value="1"/>
</dbReference>
<protein>
    <recommendedName>
        <fullName evidence="17">UDP-N-acetylenolpyruvoylglucosamine reductase</fullName>
        <ecNumber evidence="17">1.3.1.98</ecNumber>
    </recommendedName>
    <alternativeName>
        <fullName evidence="17">UDP-N-acetylmuramate dehydrogenase</fullName>
    </alternativeName>
</protein>
<keyword evidence="6 17" id="KW-0963">Cytoplasm</keyword>
<evidence type="ECO:0000256" key="5">
    <source>
        <dbReference type="ARBA" id="ARBA00010485"/>
    </source>
</evidence>
<evidence type="ECO:0000256" key="2">
    <source>
        <dbReference type="ARBA" id="ARBA00003921"/>
    </source>
</evidence>
<name>A0ABS7MKL4_9ACTN</name>
<feature type="active site" evidence="17">
    <location>
        <position position="297"/>
    </location>
</feature>
<evidence type="ECO:0000256" key="12">
    <source>
        <dbReference type="ARBA" id="ARBA00022984"/>
    </source>
</evidence>
<evidence type="ECO:0000256" key="1">
    <source>
        <dbReference type="ARBA" id="ARBA00001974"/>
    </source>
</evidence>
<evidence type="ECO:0000256" key="3">
    <source>
        <dbReference type="ARBA" id="ARBA00004496"/>
    </source>
</evidence>
<dbReference type="Proteomes" id="UP000700908">
    <property type="component" value="Unassembled WGS sequence"/>
</dbReference>
<comment type="cofactor">
    <cofactor evidence="1 17">
        <name>FAD</name>
        <dbReference type="ChEBI" id="CHEBI:57692"/>
    </cofactor>
</comment>
<dbReference type="InterPro" id="IPR011601">
    <property type="entry name" value="MurB_C"/>
</dbReference>
<dbReference type="SUPFAM" id="SSF56176">
    <property type="entry name" value="FAD-binding/transporter-associated domain-like"/>
    <property type="match status" value="1"/>
</dbReference>
<evidence type="ECO:0000256" key="16">
    <source>
        <dbReference type="ARBA" id="ARBA00048914"/>
    </source>
</evidence>
<dbReference type="EMBL" id="JAIMFO010000007">
    <property type="protein sequence ID" value="MBY4797910.1"/>
    <property type="molecule type" value="Genomic_DNA"/>
</dbReference>
<feature type="active site" evidence="17">
    <location>
        <position position="178"/>
    </location>
</feature>
<dbReference type="Gene3D" id="3.90.78.10">
    <property type="entry name" value="UDP-N-acetylenolpyruvoylglucosamine reductase, C-terminal domain"/>
    <property type="match status" value="1"/>
</dbReference>
<gene>
    <name evidence="17 19" type="primary">murB</name>
    <name evidence="19" type="ORF">K6V98_06050</name>
</gene>
<keyword evidence="10 17" id="KW-0521">NADP</keyword>
<comment type="subcellular location">
    <subcellularLocation>
        <location evidence="3 17">Cytoplasm</location>
    </subcellularLocation>
</comment>
<dbReference type="SUPFAM" id="SSF56194">
    <property type="entry name" value="Uridine diphospho-N-Acetylenolpyruvylglucosamine reductase, MurB, C-terminal domain"/>
    <property type="match status" value="1"/>
</dbReference>
<evidence type="ECO:0000256" key="15">
    <source>
        <dbReference type="ARBA" id="ARBA00023316"/>
    </source>
</evidence>
<feature type="active site" description="Proton donor" evidence="17">
    <location>
        <position position="227"/>
    </location>
</feature>
<dbReference type="InterPro" id="IPR016167">
    <property type="entry name" value="FAD-bd_PCMH_sub1"/>
</dbReference>